<dbReference type="RefSeq" id="WP_141340869.1">
    <property type="nucleotide sequence ID" value="NZ_CP121646.1"/>
</dbReference>
<organism evidence="2 3">
    <name type="scientific">Bradyrhizobium brasilense</name>
    <dbReference type="NCBI Taxonomy" id="1419277"/>
    <lineage>
        <taxon>Bacteria</taxon>
        <taxon>Pseudomonadati</taxon>
        <taxon>Pseudomonadota</taxon>
        <taxon>Alphaproteobacteria</taxon>
        <taxon>Hyphomicrobiales</taxon>
        <taxon>Nitrobacteraceae</taxon>
        <taxon>Bradyrhizobium</taxon>
    </lineage>
</organism>
<proteinExistence type="predicted"/>
<dbReference type="Proteomes" id="UP001221546">
    <property type="component" value="Chromosome"/>
</dbReference>
<keyword evidence="1" id="KW-0732">Signal</keyword>
<dbReference type="PROSITE" id="PS51257">
    <property type="entry name" value="PROKAR_LIPOPROTEIN"/>
    <property type="match status" value="1"/>
</dbReference>
<sequence length="170" mass="15817">MVSSRLAAILSCTALSGGCLLSTSPAFAACDSLAPASGQTVTCSTAAPNPSPAGVQAAAGSSNVTVNVLQGAGITPGAGATAIGLVSGSAATNNGTLTISGGGTGIFGSGDGNVFTNGASGVITTSGAGSNVIAASSNGNTLINNGTITTQSGTSRGLAITGLTQHTTTR</sequence>
<evidence type="ECO:0000313" key="2">
    <source>
        <dbReference type="EMBL" id="WFU64120.1"/>
    </source>
</evidence>
<gene>
    <name evidence="2" type="ORF">QA636_00625</name>
</gene>
<name>A0ABY8JEW6_9BRAD</name>
<reference evidence="2 3" key="1">
    <citation type="submission" date="2023-04" db="EMBL/GenBank/DDBJ databases">
        <title>Australian commercial rhizobial inoculants.</title>
        <authorList>
            <person name="Kohlmeier M.G."/>
            <person name="O'Hara G.W."/>
            <person name="Colombi E."/>
            <person name="Ramsay J.P."/>
            <person name="Terpolilli J."/>
        </authorList>
    </citation>
    <scope>NUCLEOTIDE SEQUENCE [LARGE SCALE GENOMIC DNA]</scope>
    <source>
        <strain evidence="2 3">CB627</strain>
    </source>
</reference>
<evidence type="ECO:0008006" key="4">
    <source>
        <dbReference type="Google" id="ProtNLM"/>
    </source>
</evidence>
<evidence type="ECO:0000313" key="3">
    <source>
        <dbReference type="Proteomes" id="UP001221546"/>
    </source>
</evidence>
<keyword evidence="3" id="KW-1185">Reference proteome</keyword>
<protein>
    <recommendedName>
        <fullName evidence="4">Autotransporter outer membrane beta-barrel domain-containing protein</fullName>
    </recommendedName>
</protein>
<dbReference type="EMBL" id="CP121646">
    <property type="protein sequence ID" value="WFU64120.1"/>
    <property type="molecule type" value="Genomic_DNA"/>
</dbReference>
<feature type="chain" id="PRO_5045859003" description="Autotransporter outer membrane beta-barrel domain-containing protein" evidence="1">
    <location>
        <begin position="29"/>
        <end position="170"/>
    </location>
</feature>
<evidence type="ECO:0000256" key="1">
    <source>
        <dbReference type="SAM" id="SignalP"/>
    </source>
</evidence>
<feature type="signal peptide" evidence="1">
    <location>
        <begin position="1"/>
        <end position="28"/>
    </location>
</feature>
<accession>A0ABY8JEW6</accession>